<gene>
    <name evidence="2" type="ORF">DBB42_18675</name>
</gene>
<dbReference type="Proteomes" id="UP000244874">
    <property type="component" value="Unassembled WGS sequence"/>
</dbReference>
<sequence length="79" mass="8792">MSRKGREAAPEFVPMAEIAGAALQPFRDTRPLPQGGARRFTDTKELENSALRAIVGKQVGTKNSRHTGKFSRIQQKNQR</sequence>
<dbReference type="EMBL" id="QANO01000137">
    <property type="protein sequence ID" value="PTU50727.1"/>
    <property type="molecule type" value="Genomic_DNA"/>
</dbReference>
<feature type="region of interest" description="Disordered" evidence="1">
    <location>
        <begin position="58"/>
        <end position="79"/>
    </location>
</feature>
<evidence type="ECO:0000313" key="2">
    <source>
        <dbReference type="EMBL" id="PTU50727.1"/>
    </source>
</evidence>
<protein>
    <submittedName>
        <fullName evidence="2">Uncharacterized protein</fullName>
    </submittedName>
</protein>
<evidence type="ECO:0000313" key="3">
    <source>
        <dbReference type="Proteomes" id="UP000244874"/>
    </source>
</evidence>
<comment type="caution">
    <text evidence="2">The sequence shown here is derived from an EMBL/GenBank/DDBJ whole genome shotgun (WGS) entry which is preliminary data.</text>
</comment>
<reference evidence="2 3" key="1">
    <citation type="submission" date="2018-04" db="EMBL/GenBank/DDBJ databases">
        <authorList>
            <person name="Go L.Y."/>
            <person name="Mitchell J.A."/>
        </authorList>
    </citation>
    <scope>NUCLEOTIDE SEQUENCE [LARGE SCALE GENOMIC DNA]</scope>
    <source>
        <strain evidence="2 3">KCJK7865</strain>
    </source>
</reference>
<organism evidence="2 3">
    <name type="scientific">Pseudomonas plecoglossicida</name>
    <dbReference type="NCBI Taxonomy" id="70775"/>
    <lineage>
        <taxon>Bacteria</taxon>
        <taxon>Pseudomonadati</taxon>
        <taxon>Pseudomonadota</taxon>
        <taxon>Gammaproteobacteria</taxon>
        <taxon>Pseudomonadales</taxon>
        <taxon>Pseudomonadaceae</taxon>
        <taxon>Pseudomonas</taxon>
    </lineage>
</organism>
<name>A0A2R7UEU8_PSEDL</name>
<dbReference type="AlphaFoldDB" id="A0A2R7UEU8"/>
<evidence type="ECO:0000256" key="1">
    <source>
        <dbReference type="SAM" id="MobiDB-lite"/>
    </source>
</evidence>
<proteinExistence type="predicted"/>
<accession>A0A2R7UEU8</accession>